<evidence type="ECO:0000259" key="4">
    <source>
        <dbReference type="Pfam" id="PF05004"/>
    </source>
</evidence>
<name>A0ABM1B9K2_LIMPO</name>
<feature type="domain" description="Interferon-related developmental regulator C-terminal" evidence="3">
    <location>
        <begin position="380"/>
        <end position="430"/>
    </location>
</feature>
<evidence type="ECO:0000313" key="6">
    <source>
        <dbReference type="RefSeq" id="XP_013777599.1"/>
    </source>
</evidence>
<dbReference type="InterPro" id="IPR007701">
    <property type="entry name" value="Interferon-rel_develop_reg_N"/>
</dbReference>
<dbReference type="GeneID" id="106462242"/>
<gene>
    <name evidence="6" type="primary">LOC106462242</name>
</gene>
<evidence type="ECO:0000259" key="3">
    <source>
        <dbReference type="Pfam" id="PF04836"/>
    </source>
</evidence>
<proteinExistence type="inferred from homology"/>
<protein>
    <submittedName>
        <fullName evidence="6">Interferon-related developmental regulator 1-like isoform X1</fullName>
    </submittedName>
</protein>
<evidence type="ECO:0000256" key="1">
    <source>
        <dbReference type="ARBA" id="ARBA00008828"/>
    </source>
</evidence>
<comment type="similarity">
    <text evidence="1">Belongs to the IFRD family.</text>
</comment>
<dbReference type="RefSeq" id="XP_013777599.1">
    <property type="nucleotide sequence ID" value="XM_013922145.2"/>
</dbReference>
<dbReference type="Proteomes" id="UP000694941">
    <property type="component" value="Unplaced"/>
</dbReference>
<organism evidence="5 6">
    <name type="scientific">Limulus polyphemus</name>
    <name type="common">Atlantic horseshoe crab</name>
    <dbReference type="NCBI Taxonomy" id="6850"/>
    <lineage>
        <taxon>Eukaryota</taxon>
        <taxon>Metazoa</taxon>
        <taxon>Ecdysozoa</taxon>
        <taxon>Arthropoda</taxon>
        <taxon>Chelicerata</taxon>
        <taxon>Merostomata</taxon>
        <taxon>Xiphosura</taxon>
        <taxon>Limulidae</taxon>
        <taxon>Limulus</taxon>
    </lineage>
</organism>
<dbReference type="InterPro" id="IPR039777">
    <property type="entry name" value="IFRD"/>
</dbReference>
<accession>A0ABM1B9K2</accession>
<feature type="region of interest" description="Disordered" evidence="2">
    <location>
        <begin position="1"/>
        <end position="32"/>
    </location>
</feature>
<keyword evidence="5" id="KW-1185">Reference proteome</keyword>
<feature type="compositionally biased region" description="Basic residues" evidence="2">
    <location>
        <begin position="1"/>
        <end position="11"/>
    </location>
</feature>
<evidence type="ECO:0000256" key="2">
    <source>
        <dbReference type="SAM" id="MobiDB-lite"/>
    </source>
</evidence>
<dbReference type="InterPro" id="IPR006921">
    <property type="entry name" value="Interferon-rel_develop_reg_C"/>
</dbReference>
<dbReference type="PANTHER" id="PTHR12354">
    <property type="entry name" value="INTERFERON-RELATED DEVELOPMENTAL REGULATOR"/>
    <property type="match status" value="1"/>
</dbReference>
<reference evidence="6" key="1">
    <citation type="submission" date="2025-08" db="UniProtKB">
        <authorList>
            <consortium name="RefSeq"/>
        </authorList>
    </citation>
    <scope>IDENTIFICATION</scope>
    <source>
        <tissue evidence="6">Muscle</tissue>
    </source>
</reference>
<dbReference type="InterPro" id="IPR016024">
    <property type="entry name" value="ARM-type_fold"/>
</dbReference>
<dbReference type="Pfam" id="PF05004">
    <property type="entry name" value="IFRD"/>
    <property type="match status" value="1"/>
</dbReference>
<dbReference type="Pfam" id="PF04836">
    <property type="entry name" value="IFRD_C"/>
    <property type="match status" value="1"/>
</dbReference>
<dbReference type="SUPFAM" id="SSF48371">
    <property type="entry name" value="ARM repeat"/>
    <property type="match status" value="1"/>
</dbReference>
<sequence>MPKGKRGKSKAGGRTSALKLDPSVLPESDEESNFDNASIITIASESRFGSEDGTWAEEVEEEALSDDFEEKLKEAIDGTSQKSAKSRQTCLEVVRKSFTSRYMYDFIIERKMTITDMLERSLKKGKGEEQGTAAILAALVCIHLGVGDDSEALFHELGPIFSQIVADRTASPVARDKCATALGIYSFITNSGVGSLQSTMQLLHSIFSASFLKGNGAVPSHAPELVVLHSHALLAWSLLVTISSTLQVIELAESQLKKLPELLESPDLELRIAAGEAIAILYEVIREERVDFEIENVDNLCETLRQLATDSHKFRAKKDRRQQRSSFRDILRAVEEGEAPDVRVKFGREVLNIDSWCKKRQYDAICYILGSGMNLHLKENELLRDIFELGPPVTNGGMYQKISKFDRHMGNVAACKARTKSRGKLRDKRADIVG</sequence>
<evidence type="ECO:0000313" key="5">
    <source>
        <dbReference type="Proteomes" id="UP000694941"/>
    </source>
</evidence>
<dbReference type="PANTHER" id="PTHR12354:SF1">
    <property type="entry name" value="INTERFERON-RELATED DEVELOPMENTAL REGULATOR 1"/>
    <property type="match status" value="1"/>
</dbReference>
<feature type="domain" description="Interferon-related developmental regulator N-terminal" evidence="4">
    <location>
        <begin position="37"/>
        <end position="335"/>
    </location>
</feature>